<feature type="domain" description="D-isomer specific 2-hydroxyacid dehydrogenase catalytic" evidence="4">
    <location>
        <begin position="3"/>
        <end position="308"/>
    </location>
</feature>
<comment type="similarity">
    <text evidence="3">Belongs to the D-isomer specific 2-hydroxyacid dehydrogenase family.</text>
</comment>
<evidence type="ECO:0000313" key="7">
    <source>
        <dbReference type="Proteomes" id="UP001524642"/>
    </source>
</evidence>
<feature type="domain" description="D-isomer specific 2-hydroxyacid dehydrogenase NAD-binding" evidence="5">
    <location>
        <begin position="100"/>
        <end position="276"/>
    </location>
</feature>
<dbReference type="CDD" id="cd12173">
    <property type="entry name" value="PGDH_4"/>
    <property type="match status" value="1"/>
</dbReference>
<dbReference type="InterPro" id="IPR006139">
    <property type="entry name" value="D-isomer_2_OHA_DH_cat_dom"/>
</dbReference>
<evidence type="ECO:0000256" key="1">
    <source>
        <dbReference type="ARBA" id="ARBA00023002"/>
    </source>
</evidence>
<evidence type="ECO:0000259" key="5">
    <source>
        <dbReference type="Pfam" id="PF02826"/>
    </source>
</evidence>
<keyword evidence="7" id="KW-1185">Reference proteome</keyword>
<sequence length="331" mass="34730">MLVALTDPIDPAGEAVLRAAGHDVQLPGPDGLDALLARAQAVVVRRKLPDDLSARAPRLLAAVRQGVGVDMIPVEDCTAHGVLVANVPGANADSVAEFAIAQMLAIARRAETMHAELLAKGWDIARSRSATAFELRGRTLGIIGVGAIGTRLAEIAGPGFRMRVLGHRRGRGEMPPGVERVDLDALFSDSDFIALACPLTQETRGLVSAERIGRMKPSAWLLNLARGPVVDGAALLEALRAGRIGGAALDVYDEQPLAPAHPLRALPNVILTPHVAGLSSEAVERMSTGAAEEVVRILSGARPRSFINPEAWEASRARRAALGHPAEEAAA</sequence>
<evidence type="ECO:0000259" key="4">
    <source>
        <dbReference type="Pfam" id="PF00389"/>
    </source>
</evidence>
<evidence type="ECO:0000313" key="6">
    <source>
        <dbReference type="EMBL" id="MCR0981139.1"/>
    </source>
</evidence>
<dbReference type="InterPro" id="IPR029753">
    <property type="entry name" value="D-isomer_DH_CS"/>
</dbReference>
<protein>
    <submittedName>
        <fullName evidence="6">Hydroxyacid dehydrogenase</fullName>
    </submittedName>
</protein>
<dbReference type="EMBL" id="JANJOU010000002">
    <property type="protein sequence ID" value="MCR0981139.1"/>
    <property type="molecule type" value="Genomic_DNA"/>
</dbReference>
<name>A0ABT1X2D9_9PROT</name>
<accession>A0ABT1X2D9</accession>
<gene>
    <name evidence="6" type="ORF">NRP21_03640</name>
</gene>
<dbReference type="SUPFAM" id="SSF52283">
    <property type="entry name" value="Formate/glycerate dehydrogenase catalytic domain-like"/>
    <property type="match status" value="1"/>
</dbReference>
<dbReference type="Gene3D" id="3.40.50.720">
    <property type="entry name" value="NAD(P)-binding Rossmann-like Domain"/>
    <property type="match status" value="2"/>
</dbReference>
<dbReference type="Pfam" id="PF00389">
    <property type="entry name" value="2-Hacid_dh"/>
    <property type="match status" value="1"/>
</dbReference>
<dbReference type="Pfam" id="PF02826">
    <property type="entry name" value="2-Hacid_dh_C"/>
    <property type="match status" value="1"/>
</dbReference>
<keyword evidence="2" id="KW-0520">NAD</keyword>
<dbReference type="InterPro" id="IPR036291">
    <property type="entry name" value="NAD(P)-bd_dom_sf"/>
</dbReference>
<dbReference type="PROSITE" id="PS00671">
    <property type="entry name" value="D_2_HYDROXYACID_DH_3"/>
    <property type="match status" value="1"/>
</dbReference>
<dbReference type="RefSeq" id="WP_257714818.1">
    <property type="nucleotide sequence ID" value="NZ_JANJOU010000002.1"/>
</dbReference>
<dbReference type="InterPro" id="IPR006140">
    <property type="entry name" value="D-isomer_DH_NAD-bd"/>
</dbReference>
<organism evidence="6 7">
    <name type="scientific">Roseomonas populi</name>
    <dbReference type="NCBI Taxonomy" id="3121582"/>
    <lineage>
        <taxon>Bacteria</taxon>
        <taxon>Pseudomonadati</taxon>
        <taxon>Pseudomonadota</taxon>
        <taxon>Alphaproteobacteria</taxon>
        <taxon>Acetobacterales</taxon>
        <taxon>Roseomonadaceae</taxon>
        <taxon>Roseomonas</taxon>
    </lineage>
</organism>
<evidence type="ECO:0000256" key="2">
    <source>
        <dbReference type="ARBA" id="ARBA00023027"/>
    </source>
</evidence>
<keyword evidence="1 3" id="KW-0560">Oxidoreductase</keyword>
<dbReference type="Proteomes" id="UP001524642">
    <property type="component" value="Unassembled WGS sequence"/>
</dbReference>
<comment type="caution">
    <text evidence="6">The sequence shown here is derived from an EMBL/GenBank/DDBJ whole genome shotgun (WGS) entry which is preliminary data.</text>
</comment>
<reference evidence="6 7" key="1">
    <citation type="submission" date="2022-06" db="EMBL/GenBank/DDBJ databases">
        <title>Roseomonas CN29.</title>
        <authorList>
            <person name="Cheng Y."/>
            <person name="He X."/>
        </authorList>
    </citation>
    <scope>NUCLEOTIDE SEQUENCE [LARGE SCALE GENOMIC DNA]</scope>
    <source>
        <strain evidence="6 7">CN29</strain>
    </source>
</reference>
<dbReference type="PANTHER" id="PTHR10996">
    <property type="entry name" value="2-HYDROXYACID DEHYDROGENASE-RELATED"/>
    <property type="match status" value="1"/>
</dbReference>
<dbReference type="InterPro" id="IPR050223">
    <property type="entry name" value="D-isomer_2-hydroxyacid_DH"/>
</dbReference>
<evidence type="ECO:0000256" key="3">
    <source>
        <dbReference type="RuleBase" id="RU003719"/>
    </source>
</evidence>
<proteinExistence type="inferred from homology"/>
<dbReference type="SUPFAM" id="SSF51735">
    <property type="entry name" value="NAD(P)-binding Rossmann-fold domains"/>
    <property type="match status" value="1"/>
</dbReference>
<dbReference type="PANTHER" id="PTHR10996:SF178">
    <property type="entry name" value="2-HYDROXYACID DEHYDROGENASE YGL185C-RELATED"/>
    <property type="match status" value="1"/>
</dbReference>